<accession>A0A2P8CEG6</accession>
<reference evidence="4 5" key="1">
    <citation type="submission" date="2018-03" db="EMBL/GenBank/DDBJ databases">
        <title>Genomic Encyclopedia of Archaeal and Bacterial Type Strains, Phase II (KMG-II): from individual species to whole genera.</title>
        <authorList>
            <person name="Goeker M."/>
        </authorList>
    </citation>
    <scope>NUCLEOTIDE SEQUENCE [LARGE SCALE GENOMIC DNA]</scope>
    <source>
        <strain evidence="4 5">DSM 27267</strain>
    </source>
</reference>
<dbReference type="Pfam" id="PF06439">
    <property type="entry name" value="3keto-disac_hyd"/>
    <property type="match status" value="2"/>
</dbReference>
<proteinExistence type="predicted"/>
<comment type="caution">
    <text evidence="4">The sequence shown here is derived from an EMBL/GenBank/DDBJ whole genome shotgun (WGS) entry which is preliminary data.</text>
</comment>
<gene>
    <name evidence="4" type="ORF">CLV93_104297</name>
    <name evidence="3" type="ORF">JCM18694_19980</name>
</gene>
<sequence>MRTRIFFFLLFCLVITSAFAGNGQWQNLFNGNNLSGWKQINGTAPFEIADGEIIGTTITGSPNSFLATQKDYGDFILEYEMKMDEGLNSGVQIRSLSTPDYQNDRVHGYQVECDDSERAWSAGIYDEARRGWLYPMEYNPKGKTAFKKGGWNHYRVEAIGNTIRTWLNGVPCANLVDDMTPEGFIALQVHSIGDDKTHAGKQIRWRNIRIMTDNLEAERKPMPDVQQVSYLNNQLTEWEKEHGWQLLWDGKSTDGWRSARGRDFPDKGWTIADGVLTVKASEGKESANGGDIITSQRYRNFVLEVDFKLTEGANSGIKYFVQTGLNKGPGSSIGCEYQLLDDQRHPDAKLGVDGNRTLASLYDLIPANAQCFDPAQMVKRFNGIGSWNRARIEVRGDTVIHFLNGVKEVEYVRNNQMWNALVAYSKYKKYKNFGNFTDGHILLQDHGNEVHFRNIKIKPL</sequence>
<evidence type="ECO:0000313" key="6">
    <source>
        <dbReference type="Proteomes" id="UP000396862"/>
    </source>
</evidence>
<feature type="domain" description="3-keto-alpha-glucoside-1,2-lyase/3-keto-2-hydroxy-glucal hydratase" evidence="2">
    <location>
        <begin position="24"/>
        <end position="210"/>
    </location>
</feature>
<dbReference type="EMBL" id="BLAU01000001">
    <property type="protein sequence ID" value="GET21752.1"/>
    <property type="molecule type" value="Genomic_DNA"/>
</dbReference>
<evidence type="ECO:0000256" key="1">
    <source>
        <dbReference type="SAM" id="SignalP"/>
    </source>
</evidence>
<dbReference type="Proteomes" id="UP000396862">
    <property type="component" value="Unassembled WGS sequence"/>
</dbReference>
<dbReference type="Proteomes" id="UP000240621">
    <property type="component" value="Unassembled WGS sequence"/>
</dbReference>
<protein>
    <submittedName>
        <fullName evidence="4">Uncharacterized protein DUF1080</fullName>
    </submittedName>
</protein>
<evidence type="ECO:0000313" key="4">
    <source>
        <dbReference type="EMBL" id="PSK83367.1"/>
    </source>
</evidence>
<feature type="domain" description="3-keto-alpha-glucoside-1,2-lyase/3-keto-2-hydroxy-glucal hydratase" evidence="2">
    <location>
        <begin position="243"/>
        <end position="458"/>
    </location>
</feature>
<dbReference type="RefSeq" id="WP_106542154.1">
    <property type="nucleotide sequence ID" value="NZ_BLAU01000001.1"/>
</dbReference>
<feature type="chain" id="PRO_5015104226" evidence="1">
    <location>
        <begin position="21"/>
        <end position="460"/>
    </location>
</feature>
<dbReference type="AlphaFoldDB" id="A0A2P8CEG6"/>
<evidence type="ECO:0000313" key="3">
    <source>
        <dbReference type="EMBL" id="GET21752.1"/>
    </source>
</evidence>
<dbReference type="OrthoDB" id="9806233at2"/>
<dbReference type="Gene3D" id="2.60.120.560">
    <property type="entry name" value="Exo-inulinase, domain 1"/>
    <property type="match status" value="2"/>
</dbReference>
<evidence type="ECO:0000313" key="5">
    <source>
        <dbReference type="Proteomes" id="UP000240621"/>
    </source>
</evidence>
<name>A0A2P8CEG6_9BACT</name>
<dbReference type="GO" id="GO:0016787">
    <property type="term" value="F:hydrolase activity"/>
    <property type="evidence" value="ECO:0007669"/>
    <property type="project" value="InterPro"/>
</dbReference>
<evidence type="ECO:0000259" key="2">
    <source>
        <dbReference type="Pfam" id="PF06439"/>
    </source>
</evidence>
<keyword evidence="6" id="KW-1185">Reference proteome</keyword>
<dbReference type="InterPro" id="IPR010496">
    <property type="entry name" value="AL/BT2_dom"/>
</dbReference>
<feature type="signal peptide" evidence="1">
    <location>
        <begin position="1"/>
        <end position="20"/>
    </location>
</feature>
<reference evidence="3 6" key="2">
    <citation type="submission" date="2019-10" db="EMBL/GenBank/DDBJ databases">
        <title>Prolixibacter strains distinguished by the presence of nitrate reductase genes were adept at nitrate-dependent anaerobic corrosion of metallic iron and carbon steel.</title>
        <authorList>
            <person name="Iino T."/>
            <person name="Shono N."/>
            <person name="Ito K."/>
            <person name="Nakamura R."/>
            <person name="Sueoka K."/>
            <person name="Harayama S."/>
            <person name="Ohkuma M."/>
        </authorList>
    </citation>
    <scope>NUCLEOTIDE SEQUENCE [LARGE SCALE GENOMIC DNA]</scope>
    <source>
        <strain evidence="3 6">MIC1-1</strain>
    </source>
</reference>
<organism evidence="4 5">
    <name type="scientific">Prolixibacter denitrificans</name>
    <dbReference type="NCBI Taxonomy" id="1541063"/>
    <lineage>
        <taxon>Bacteria</taxon>
        <taxon>Pseudomonadati</taxon>
        <taxon>Bacteroidota</taxon>
        <taxon>Bacteroidia</taxon>
        <taxon>Marinilabiliales</taxon>
        <taxon>Prolixibacteraceae</taxon>
        <taxon>Prolixibacter</taxon>
    </lineage>
</organism>
<dbReference type="EMBL" id="PYGC01000004">
    <property type="protein sequence ID" value="PSK83367.1"/>
    <property type="molecule type" value="Genomic_DNA"/>
</dbReference>
<keyword evidence="1" id="KW-0732">Signal</keyword>